<evidence type="ECO:0000256" key="5">
    <source>
        <dbReference type="ARBA" id="ARBA00022741"/>
    </source>
</evidence>
<evidence type="ECO:0000259" key="11">
    <source>
        <dbReference type="PROSITE" id="PS50893"/>
    </source>
</evidence>
<dbReference type="Proteomes" id="UP000887013">
    <property type="component" value="Unassembled WGS sequence"/>
</dbReference>
<evidence type="ECO:0000256" key="9">
    <source>
        <dbReference type="SAM" id="MobiDB-lite"/>
    </source>
</evidence>
<keyword evidence="3" id="KW-0813">Transport</keyword>
<dbReference type="PANTHER" id="PTHR19229">
    <property type="entry name" value="ATP-BINDING CASSETTE TRANSPORTER SUBFAMILY A ABCA"/>
    <property type="match status" value="1"/>
</dbReference>
<keyword evidence="4 10" id="KW-0812">Transmembrane</keyword>
<dbReference type="InterPro" id="IPR013525">
    <property type="entry name" value="ABC2_TM"/>
</dbReference>
<comment type="subcellular location">
    <subcellularLocation>
        <location evidence="1">Membrane</location>
        <topology evidence="1">Multi-pass membrane protein</topology>
    </subcellularLocation>
</comment>
<proteinExistence type="inferred from homology"/>
<dbReference type="Pfam" id="PF00005">
    <property type="entry name" value="ABC_tran"/>
    <property type="match status" value="2"/>
</dbReference>
<evidence type="ECO:0000256" key="7">
    <source>
        <dbReference type="ARBA" id="ARBA00022989"/>
    </source>
</evidence>
<dbReference type="Gene3D" id="3.40.50.300">
    <property type="entry name" value="P-loop containing nucleotide triphosphate hydrolases"/>
    <property type="match status" value="2"/>
</dbReference>
<keyword evidence="7 10" id="KW-1133">Transmembrane helix</keyword>
<dbReference type="SUPFAM" id="SSF52540">
    <property type="entry name" value="P-loop containing nucleoside triphosphate hydrolases"/>
    <property type="match status" value="2"/>
</dbReference>
<feature type="transmembrane region" description="Helical" evidence="10">
    <location>
        <begin position="644"/>
        <end position="663"/>
    </location>
</feature>
<organism evidence="12 13">
    <name type="scientific">Nephila pilipes</name>
    <name type="common">Giant wood spider</name>
    <name type="synonym">Nephila maculata</name>
    <dbReference type="NCBI Taxonomy" id="299642"/>
    <lineage>
        <taxon>Eukaryota</taxon>
        <taxon>Metazoa</taxon>
        <taxon>Ecdysozoa</taxon>
        <taxon>Arthropoda</taxon>
        <taxon>Chelicerata</taxon>
        <taxon>Arachnida</taxon>
        <taxon>Araneae</taxon>
        <taxon>Araneomorphae</taxon>
        <taxon>Entelegynae</taxon>
        <taxon>Araneoidea</taxon>
        <taxon>Nephilidae</taxon>
        <taxon>Nephila</taxon>
    </lineage>
</organism>
<evidence type="ECO:0000256" key="4">
    <source>
        <dbReference type="ARBA" id="ARBA00022692"/>
    </source>
</evidence>
<comment type="similarity">
    <text evidence="2">Belongs to the ABC transporter superfamily. ABCA family.</text>
</comment>
<protein>
    <submittedName>
        <fullName evidence="12">ATP-binding cassette sub-family A member 5</fullName>
    </submittedName>
</protein>
<feature type="domain" description="ABC transporter" evidence="11">
    <location>
        <begin position="1005"/>
        <end position="1239"/>
    </location>
</feature>
<sequence>MDPKLLFSQLRALILRNFLIKTRNSYQICVVLLLPIVTMIFIIMQSHQPELNVESKGIIEYNLPFTYTGWNALSKRKAIQLCVAPRTVKDKFLVSIQNFLSLHLRKFVKVLIFEKESYLDEELALKYTDNSTECDIGITFKDSGSYILRISGDGCLSKNECSIPSHGLISSSQQAVDTAYMQDWTDLPELTLPPTKVRGLIDAKEAAKLVFLNYLKLLMILILQPLVCVITENVIQEKNNKIKESMLLMGMKSVSYWSAWLFSKCCAHSHYAPSVNNSLLFEIEKVKKIFPSFARPATALNGVSMTLFKGEITCLLGPNGAGKSTLMKIISRVMPPDSGRVTTETAMKLGVCPQENILHDELNPYEHLMLFGRLKGIPSSELKSKVTHLLSSFDLSSSQDTKSKVLSGGQKRKLCVSIAMIGDPEVLLLDEPSSGMSPQSRKQLWNMLQDYTKAGRSVLFTTHYMDEAELLSDRIALLNYGKLHCYGRPMCIKRQFGGGYIIKITLRSEASMYCKSDLISILSNLSSRPKIICASDAEVIVKLPSFDVACCIEFFSQMEKHYVEMGPDCFTITVSALEEIFTQIAGDAEERPEYSERLPDDDTDKKSDATSLQNETDSINNQYSYFRSFAILLRYRAILLIRSVYSFFPLVIPIFSLLMHAFFQKMLEESTSQISPEFYRHEVIHVVNSSGQPLKNFERALSKLELNFILKEPGDILHDESYVKVDISRYELSSKKFDVKWSWDISLRRIYALPILQNLISNILWVTYIDYPDKLIQTTIHPIVKVDLNTKFVLSKKFLTLCVISFCIVLISVVIGLEAVKEKEKKIIWLISRTKDNCKTYWMSTFIGHFVLCTLSFIIMKLELKLLELDSDIYTPVWNAYFLAFPGCLLSTYLIGFVFKTYKSADIGMTIFILFATFGLFVGFLIGQLKRLSYINILNAVACFIFPLFTPFGLIVFLSDLPLICVVHAFLIMNLEKWKDFIKGVKVQRLEEPSWNEQYNQKSSVVLKSVRKVYGEPRCPFRKKKGKVAIKNLNLDCYEGEILAIMGSNGAGKSTLMKLLSENRALTSGEIIIRDKFNESISYCSEENIIWPELSVKEHLQLFAVLNGIPISTINEVINRIISDLDLTDHTRKQAKHLSGGLQRRLCIALTLLGNSKLVLLDEPTTGMDPISKQNLWKRLHCEFPPMIDRTLILSTHSSNEAEVNCSRIGLFISGILRCIGTSQELKKQFSKGFELTIRMKASRDDAFNSLLSNVIPGIIEKGQRGATLQYYIPKEAFNTFLELFIAVEKVQNINGVKNCFIIECSLDQLILDLLEESTIENTEDNECAA</sequence>
<name>A0A8X6PBB0_NEPPI</name>
<feature type="transmembrane region" description="Helical" evidence="10">
    <location>
        <begin position="25"/>
        <end position="44"/>
    </location>
</feature>
<evidence type="ECO:0000256" key="8">
    <source>
        <dbReference type="ARBA" id="ARBA00023136"/>
    </source>
</evidence>
<dbReference type="PROSITE" id="PS00211">
    <property type="entry name" value="ABC_TRANSPORTER_1"/>
    <property type="match status" value="1"/>
</dbReference>
<keyword evidence="5" id="KW-0547">Nucleotide-binding</keyword>
<dbReference type="Pfam" id="PF12698">
    <property type="entry name" value="ABC2_membrane_3"/>
    <property type="match status" value="1"/>
</dbReference>
<evidence type="ECO:0000256" key="10">
    <source>
        <dbReference type="SAM" id="Phobius"/>
    </source>
</evidence>
<dbReference type="GO" id="GO:0016020">
    <property type="term" value="C:membrane"/>
    <property type="evidence" value="ECO:0007669"/>
    <property type="project" value="UniProtKB-SubCell"/>
</dbReference>
<dbReference type="InterPro" id="IPR026082">
    <property type="entry name" value="ABCA"/>
</dbReference>
<dbReference type="PANTHER" id="PTHR19229:SF250">
    <property type="entry name" value="ABC TRANSPORTER DOMAIN-CONTAINING PROTEIN-RELATED"/>
    <property type="match status" value="1"/>
</dbReference>
<dbReference type="OrthoDB" id="6434183at2759"/>
<dbReference type="InterPro" id="IPR003439">
    <property type="entry name" value="ABC_transporter-like_ATP-bd"/>
</dbReference>
<dbReference type="SMART" id="SM00382">
    <property type="entry name" value="AAA"/>
    <property type="match status" value="2"/>
</dbReference>
<dbReference type="EMBL" id="BMAW01019136">
    <property type="protein sequence ID" value="GFT61858.1"/>
    <property type="molecule type" value="Genomic_DNA"/>
</dbReference>
<feature type="compositionally biased region" description="Basic and acidic residues" evidence="9">
    <location>
        <begin position="589"/>
        <end position="608"/>
    </location>
</feature>
<gene>
    <name evidence="12" type="primary">ABCA5</name>
    <name evidence="12" type="ORF">NPIL_510761</name>
</gene>
<keyword evidence="13" id="KW-1185">Reference proteome</keyword>
<feature type="transmembrane region" description="Helical" evidence="10">
    <location>
        <begin position="841"/>
        <end position="860"/>
    </location>
</feature>
<reference evidence="12" key="1">
    <citation type="submission" date="2020-08" db="EMBL/GenBank/DDBJ databases">
        <title>Multicomponent nature underlies the extraordinary mechanical properties of spider dragline silk.</title>
        <authorList>
            <person name="Kono N."/>
            <person name="Nakamura H."/>
            <person name="Mori M."/>
            <person name="Yoshida Y."/>
            <person name="Ohtoshi R."/>
            <person name="Malay A.D."/>
            <person name="Moran D.A.P."/>
            <person name="Tomita M."/>
            <person name="Numata K."/>
            <person name="Arakawa K."/>
        </authorList>
    </citation>
    <scope>NUCLEOTIDE SEQUENCE</scope>
</reference>
<evidence type="ECO:0000313" key="12">
    <source>
        <dbReference type="EMBL" id="GFT61858.1"/>
    </source>
</evidence>
<dbReference type="FunFam" id="3.40.50.300:FF:000335">
    <property type="entry name" value="ATP binding cassette subfamily A member 5"/>
    <property type="match status" value="2"/>
</dbReference>
<evidence type="ECO:0000256" key="1">
    <source>
        <dbReference type="ARBA" id="ARBA00004141"/>
    </source>
</evidence>
<dbReference type="InterPro" id="IPR017871">
    <property type="entry name" value="ABC_transporter-like_CS"/>
</dbReference>
<feature type="transmembrane region" description="Helical" evidence="10">
    <location>
        <begin position="798"/>
        <end position="820"/>
    </location>
</feature>
<dbReference type="InterPro" id="IPR027417">
    <property type="entry name" value="P-loop_NTPase"/>
</dbReference>
<accession>A0A8X6PBB0</accession>
<keyword evidence="8 10" id="KW-0472">Membrane</keyword>
<evidence type="ECO:0000313" key="13">
    <source>
        <dbReference type="Proteomes" id="UP000887013"/>
    </source>
</evidence>
<dbReference type="InterPro" id="IPR003593">
    <property type="entry name" value="AAA+_ATPase"/>
</dbReference>
<keyword evidence="6 12" id="KW-0067">ATP-binding</keyword>
<feature type="transmembrane region" description="Helical" evidence="10">
    <location>
        <begin position="911"/>
        <end position="929"/>
    </location>
</feature>
<evidence type="ECO:0000256" key="3">
    <source>
        <dbReference type="ARBA" id="ARBA00022448"/>
    </source>
</evidence>
<evidence type="ECO:0000256" key="6">
    <source>
        <dbReference type="ARBA" id="ARBA00022840"/>
    </source>
</evidence>
<dbReference type="GO" id="GO:0005524">
    <property type="term" value="F:ATP binding"/>
    <property type="evidence" value="ECO:0007669"/>
    <property type="project" value="UniProtKB-KW"/>
</dbReference>
<dbReference type="GO" id="GO:0140359">
    <property type="term" value="F:ABC-type transporter activity"/>
    <property type="evidence" value="ECO:0007669"/>
    <property type="project" value="InterPro"/>
</dbReference>
<comment type="caution">
    <text evidence="12">The sequence shown here is derived from an EMBL/GenBank/DDBJ whole genome shotgun (WGS) entry which is preliminary data.</text>
</comment>
<dbReference type="CDD" id="cd03263">
    <property type="entry name" value="ABC_subfamily_A"/>
    <property type="match status" value="2"/>
</dbReference>
<feature type="region of interest" description="Disordered" evidence="9">
    <location>
        <begin position="589"/>
        <end position="613"/>
    </location>
</feature>
<evidence type="ECO:0000256" key="2">
    <source>
        <dbReference type="ARBA" id="ARBA00008869"/>
    </source>
</evidence>
<dbReference type="PROSITE" id="PS50893">
    <property type="entry name" value="ABC_TRANSPORTER_2"/>
    <property type="match status" value="2"/>
</dbReference>
<dbReference type="GO" id="GO:0016887">
    <property type="term" value="F:ATP hydrolysis activity"/>
    <property type="evidence" value="ECO:0007669"/>
    <property type="project" value="InterPro"/>
</dbReference>
<feature type="transmembrane region" description="Helical" evidence="10">
    <location>
        <begin position="880"/>
        <end position="899"/>
    </location>
</feature>
<feature type="domain" description="ABC transporter" evidence="11">
    <location>
        <begin position="281"/>
        <end position="505"/>
    </location>
</feature>